<dbReference type="InterPro" id="IPR050204">
    <property type="entry name" value="AraC_XylS_family_regulators"/>
</dbReference>
<dbReference type="GO" id="GO:0043565">
    <property type="term" value="F:sequence-specific DNA binding"/>
    <property type="evidence" value="ECO:0007669"/>
    <property type="project" value="InterPro"/>
</dbReference>
<dbReference type="InterPro" id="IPR009057">
    <property type="entry name" value="Homeodomain-like_sf"/>
</dbReference>
<evidence type="ECO:0000313" key="5">
    <source>
        <dbReference type="EMBL" id="TFW34558.1"/>
    </source>
</evidence>
<dbReference type="Gene3D" id="1.10.10.60">
    <property type="entry name" value="Homeodomain-like"/>
    <property type="match status" value="2"/>
</dbReference>
<dbReference type="Pfam" id="PF12852">
    <property type="entry name" value="Cupin_6"/>
    <property type="match status" value="1"/>
</dbReference>
<dbReference type="GO" id="GO:0003700">
    <property type="term" value="F:DNA-binding transcription factor activity"/>
    <property type="evidence" value="ECO:0007669"/>
    <property type="project" value="InterPro"/>
</dbReference>
<feature type="domain" description="HTH araC/xylS-type" evidence="4">
    <location>
        <begin position="174"/>
        <end position="271"/>
    </location>
</feature>
<dbReference type="Proteomes" id="UP000297258">
    <property type="component" value="Unassembled WGS sequence"/>
</dbReference>
<proteinExistence type="predicted"/>
<dbReference type="RefSeq" id="WP_135188423.1">
    <property type="nucleotide sequence ID" value="NZ_SPUM01000024.1"/>
</dbReference>
<evidence type="ECO:0000256" key="2">
    <source>
        <dbReference type="ARBA" id="ARBA00023125"/>
    </source>
</evidence>
<keyword evidence="2" id="KW-0238">DNA-binding</keyword>
<dbReference type="EMBL" id="SPUM01000024">
    <property type="protein sequence ID" value="TFW34558.1"/>
    <property type="molecule type" value="Genomic_DNA"/>
</dbReference>
<evidence type="ECO:0000256" key="1">
    <source>
        <dbReference type="ARBA" id="ARBA00023015"/>
    </source>
</evidence>
<dbReference type="PROSITE" id="PS01124">
    <property type="entry name" value="HTH_ARAC_FAMILY_2"/>
    <property type="match status" value="1"/>
</dbReference>
<name>A0A4Y9T912_9BURK</name>
<evidence type="ECO:0000259" key="4">
    <source>
        <dbReference type="PROSITE" id="PS01124"/>
    </source>
</evidence>
<dbReference type="SMART" id="SM00342">
    <property type="entry name" value="HTH_ARAC"/>
    <property type="match status" value="1"/>
</dbReference>
<keyword evidence="3" id="KW-0804">Transcription</keyword>
<sequence>MDEISRLIGRDSISSHVFYNDNFCGSNDFVSDGKTGQLHLIRAGVIEFLYEGQPALRIDMPTLLFYPRGLAHRLHAPVGKSARLLCANIFFEGGNQNLLVRALPEILRHPLHESSTMKGIVDLLFHEADLHETGQDVILDRLCDVLVIQLIRHESRIGSLTAASLLGLTDPRLSRVLSAIHEEPQGTWRLDALARIAGMSRSKFALYFHQVVGMPPGEYLIHRRLAVAQDLLRKGLPVKAVCHRVGYTNQPAFTRMFKGRAGMSPRAWLASLHESSSRGTRDDF</sequence>
<dbReference type="OrthoDB" id="9789899at2"/>
<dbReference type="AlphaFoldDB" id="A0A4Y9T912"/>
<reference evidence="5 6" key="1">
    <citation type="submission" date="2019-03" db="EMBL/GenBank/DDBJ databases">
        <title>Draft genome of Massilia hortus sp. nov., a novel bacterial species of the Oxalobacteraceae family.</title>
        <authorList>
            <person name="Peta V."/>
            <person name="Raths R."/>
            <person name="Bucking H."/>
        </authorList>
    </citation>
    <scope>NUCLEOTIDE SEQUENCE [LARGE SCALE GENOMIC DNA]</scope>
    <source>
        <strain evidence="5 6">ONC3</strain>
    </source>
</reference>
<protein>
    <submittedName>
        <fullName evidence="5">AraC family transcriptional regulator</fullName>
    </submittedName>
</protein>
<gene>
    <name evidence="5" type="ORF">E4O92_03795</name>
</gene>
<keyword evidence="1" id="KW-0805">Transcription regulation</keyword>
<dbReference type="SUPFAM" id="SSF46689">
    <property type="entry name" value="Homeodomain-like"/>
    <property type="match status" value="2"/>
</dbReference>
<dbReference type="PANTHER" id="PTHR46796:SF13">
    <property type="entry name" value="HTH-TYPE TRANSCRIPTIONAL ACTIVATOR RHAS"/>
    <property type="match status" value="1"/>
</dbReference>
<organism evidence="5 6">
    <name type="scientific">Massilia horti</name>
    <dbReference type="NCBI Taxonomy" id="2562153"/>
    <lineage>
        <taxon>Bacteria</taxon>
        <taxon>Pseudomonadati</taxon>
        <taxon>Pseudomonadota</taxon>
        <taxon>Betaproteobacteria</taxon>
        <taxon>Burkholderiales</taxon>
        <taxon>Oxalobacteraceae</taxon>
        <taxon>Telluria group</taxon>
        <taxon>Massilia</taxon>
    </lineage>
</organism>
<evidence type="ECO:0000256" key="3">
    <source>
        <dbReference type="ARBA" id="ARBA00023163"/>
    </source>
</evidence>
<dbReference type="Pfam" id="PF12833">
    <property type="entry name" value="HTH_18"/>
    <property type="match status" value="1"/>
</dbReference>
<dbReference type="PANTHER" id="PTHR46796">
    <property type="entry name" value="HTH-TYPE TRANSCRIPTIONAL ACTIVATOR RHAS-RELATED"/>
    <property type="match status" value="1"/>
</dbReference>
<dbReference type="InterPro" id="IPR018060">
    <property type="entry name" value="HTH_AraC"/>
</dbReference>
<accession>A0A4Y9T912</accession>
<keyword evidence="6" id="KW-1185">Reference proteome</keyword>
<evidence type="ECO:0000313" key="6">
    <source>
        <dbReference type="Proteomes" id="UP000297258"/>
    </source>
</evidence>
<dbReference type="InterPro" id="IPR032783">
    <property type="entry name" value="AraC_lig"/>
</dbReference>
<comment type="caution">
    <text evidence="5">The sequence shown here is derived from an EMBL/GenBank/DDBJ whole genome shotgun (WGS) entry which is preliminary data.</text>
</comment>